<dbReference type="PANTHER" id="PTHR40980:SF3">
    <property type="entry name" value="TONB-DEPENDENT RECEPTOR-LIKE BETA-BARREL DOMAIN-CONTAINING PROTEIN"/>
    <property type="match status" value="1"/>
</dbReference>
<dbReference type="PANTHER" id="PTHR40980">
    <property type="entry name" value="PLUG DOMAIN-CONTAINING PROTEIN"/>
    <property type="match status" value="1"/>
</dbReference>
<evidence type="ECO:0000256" key="2">
    <source>
        <dbReference type="ARBA" id="ARBA00022448"/>
    </source>
</evidence>
<evidence type="ECO:0000256" key="8">
    <source>
        <dbReference type="PROSITE-ProRule" id="PRU01360"/>
    </source>
</evidence>
<keyword evidence="10" id="KW-0732">Signal</keyword>
<evidence type="ECO:0000256" key="4">
    <source>
        <dbReference type="ARBA" id="ARBA00022692"/>
    </source>
</evidence>
<feature type="chain" id="PRO_5044342636" evidence="10">
    <location>
        <begin position="19"/>
        <end position="872"/>
    </location>
</feature>
<dbReference type="InterPro" id="IPR036942">
    <property type="entry name" value="Beta-barrel_TonB_sf"/>
</dbReference>
<evidence type="ECO:0000313" key="13">
    <source>
        <dbReference type="EMBL" id="XDO96403.1"/>
    </source>
</evidence>
<evidence type="ECO:0000256" key="9">
    <source>
        <dbReference type="RuleBase" id="RU003357"/>
    </source>
</evidence>
<comment type="subcellular location">
    <subcellularLocation>
        <location evidence="1 8">Cell outer membrane</location>
        <topology evidence="1 8">Multi-pass membrane protein</topology>
    </subcellularLocation>
</comment>
<evidence type="ECO:0000256" key="1">
    <source>
        <dbReference type="ARBA" id="ARBA00004571"/>
    </source>
</evidence>
<dbReference type="InterPro" id="IPR000531">
    <property type="entry name" value="Beta-barrel_TonB"/>
</dbReference>
<dbReference type="InterPro" id="IPR012910">
    <property type="entry name" value="Plug_dom"/>
</dbReference>
<comment type="similarity">
    <text evidence="8 9">Belongs to the TonB-dependent receptor family.</text>
</comment>
<accession>A0AB39KRW5</accession>
<evidence type="ECO:0000256" key="3">
    <source>
        <dbReference type="ARBA" id="ARBA00022452"/>
    </source>
</evidence>
<dbReference type="SUPFAM" id="SSF56935">
    <property type="entry name" value="Porins"/>
    <property type="match status" value="1"/>
</dbReference>
<evidence type="ECO:0000256" key="10">
    <source>
        <dbReference type="SAM" id="SignalP"/>
    </source>
</evidence>
<keyword evidence="3 8" id="KW-1134">Transmembrane beta strand</keyword>
<organism evidence="13">
    <name type="scientific">Caulobacter sp. 73W</name>
    <dbReference type="NCBI Taxonomy" id="3161137"/>
    <lineage>
        <taxon>Bacteria</taxon>
        <taxon>Pseudomonadati</taxon>
        <taxon>Pseudomonadota</taxon>
        <taxon>Alphaproteobacteria</taxon>
        <taxon>Caulobacterales</taxon>
        <taxon>Caulobacteraceae</taxon>
        <taxon>Caulobacter</taxon>
    </lineage>
</organism>
<dbReference type="InterPro" id="IPR037066">
    <property type="entry name" value="Plug_dom_sf"/>
</dbReference>
<keyword evidence="6 8" id="KW-0472">Membrane</keyword>
<keyword evidence="13" id="KW-0675">Receptor</keyword>
<dbReference type="GO" id="GO:0009279">
    <property type="term" value="C:cell outer membrane"/>
    <property type="evidence" value="ECO:0007669"/>
    <property type="project" value="UniProtKB-SubCell"/>
</dbReference>
<feature type="signal peptide" evidence="10">
    <location>
        <begin position="1"/>
        <end position="18"/>
    </location>
</feature>
<name>A0AB39KRW5_9CAUL</name>
<dbReference type="PROSITE" id="PS52016">
    <property type="entry name" value="TONB_DEPENDENT_REC_3"/>
    <property type="match status" value="1"/>
</dbReference>
<dbReference type="EMBL" id="CP158375">
    <property type="protein sequence ID" value="XDO96403.1"/>
    <property type="molecule type" value="Genomic_DNA"/>
</dbReference>
<dbReference type="CDD" id="cd01347">
    <property type="entry name" value="ligand_gated_channel"/>
    <property type="match status" value="1"/>
</dbReference>
<dbReference type="Pfam" id="PF00593">
    <property type="entry name" value="TonB_dep_Rec_b-barrel"/>
    <property type="match status" value="1"/>
</dbReference>
<dbReference type="RefSeq" id="WP_369059255.1">
    <property type="nucleotide sequence ID" value="NZ_CP158375.1"/>
</dbReference>
<dbReference type="Gene3D" id="2.170.130.10">
    <property type="entry name" value="TonB-dependent receptor, plug domain"/>
    <property type="match status" value="1"/>
</dbReference>
<evidence type="ECO:0000256" key="6">
    <source>
        <dbReference type="ARBA" id="ARBA00023136"/>
    </source>
</evidence>
<reference evidence="13" key="1">
    <citation type="submission" date="2024-06" db="EMBL/GenBank/DDBJ databases">
        <title>Caulobacter inopinatus, sp. nov.</title>
        <authorList>
            <person name="Donachie S.P."/>
        </authorList>
    </citation>
    <scope>NUCLEOTIDE SEQUENCE</scope>
    <source>
        <strain evidence="13">73W</strain>
    </source>
</reference>
<gene>
    <name evidence="13" type="ORF">ABOZ73_16760</name>
</gene>
<dbReference type="Pfam" id="PF07715">
    <property type="entry name" value="Plug"/>
    <property type="match status" value="1"/>
</dbReference>
<dbReference type="InterPro" id="IPR010104">
    <property type="entry name" value="TonB_rcpt_bac"/>
</dbReference>
<keyword evidence="4 8" id="KW-0812">Transmembrane</keyword>
<evidence type="ECO:0000259" key="12">
    <source>
        <dbReference type="Pfam" id="PF07715"/>
    </source>
</evidence>
<feature type="domain" description="TonB-dependent receptor plug" evidence="12">
    <location>
        <begin position="43"/>
        <end position="160"/>
    </location>
</feature>
<evidence type="ECO:0000256" key="7">
    <source>
        <dbReference type="ARBA" id="ARBA00023237"/>
    </source>
</evidence>
<protein>
    <submittedName>
        <fullName evidence="13">TonB-dependent receptor</fullName>
    </submittedName>
</protein>
<keyword evidence="5 9" id="KW-0798">TonB box</keyword>
<evidence type="ECO:0000259" key="11">
    <source>
        <dbReference type="Pfam" id="PF00593"/>
    </source>
</evidence>
<sequence>MATSAGMIAMMAAAPSFAQDTSVDEVIVTGIRASLQAAIEQKRNADMIQEVVTAQDIGKFPDKNIADSLSRVTGVNVVTGSAAAGGFGENERVSIRGTDPNLNLTLMNGHNLATGDWFVLDQQNGGRSFNYSMLPAELVGTLEVYKSSQADLPEGGVGGTVNVHTRKPLDLPSMTFNATAQGVYAQRADKFDPQVSALASWKDDTGSLGVLVAGFYQKRHLRRDGQEILGYNEIANFRGTGQTVLAPALIGNAYFQQTRVRKGGNIVAQWKPNEKLELELSGLYTRMDADNVNANNMAWVSRLLNTNSTVGSPDDALSSYTISNGVLTSATWAPTTAGGGLVQGRVQDDIFREAYSSTWVINLDGKYEVNDNLTLSGQVGYTEGKGVTKDTYAWETLWNTGMSYTLGSPITSVTYTGMPSDPTAPAYLNNLYSWSWGGRQVSPDEEFYVKGDAEWRLDSGVFQSLNFGARFTDHTREGNYTAYSWGGNGNAATPGLGAVYDGDSTPSNYGSGVGGLQGYTISDMGKVRAFLDGNNGGRRFAFYPPQSFSVQEKTSALYGMVKLKGERWRGNVGLRAVRTEADTTQYSSTASNLTITNQFGSWGEVNNSRDYWDVLPSANLTVDATDDVLLRFSAAKVMARPGYAQLASSLSLNELALTGTAGGNPDLDPFRAWQFNAVGEWYYAPEALLSVGVFYLDIESYITSQTFTAFYRTQQNPQGANFRITGPVNGGGGSNRGFEASLQQPIGGGFGFLVNYTYADAKTDLGKPIDGSSKNTYNLTGYFENDLISARVAYNFRSKFKSGVDRGTDMWQDDISSLDASLIVNLTENVALSFDAQNLTREKLVYYVGDPSVPRAIYDNGRVFYAGARFKF</sequence>
<dbReference type="NCBIfam" id="TIGR01782">
    <property type="entry name" value="TonB-Xanth-Caul"/>
    <property type="match status" value="1"/>
</dbReference>
<dbReference type="AlphaFoldDB" id="A0AB39KRW5"/>
<proteinExistence type="inferred from homology"/>
<keyword evidence="2 8" id="KW-0813">Transport</keyword>
<dbReference type="Gene3D" id="2.40.170.20">
    <property type="entry name" value="TonB-dependent receptor, beta-barrel domain"/>
    <property type="match status" value="1"/>
</dbReference>
<feature type="domain" description="TonB-dependent receptor-like beta-barrel" evidence="11">
    <location>
        <begin position="532"/>
        <end position="839"/>
    </location>
</feature>
<evidence type="ECO:0000256" key="5">
    <source>
        <dbReference type="ARBA" id="ARBA00023077"/>
    </source>
</evidence>
<dbReference type="InterPro" id="IPR039426">
    <property type="entry name" value="TonB-dep_rcpt-like"/>
</dbReference>
<keyword evidence="7 8" id="KW-0998">Cell outer membrane</keyword>